<proteinExistence type="predicted"/>
<name>A0A8H4X0J1_9HYPO</name>
<evidence type="ECO:0000256" key="1">
    <source>
        <dbReference type="SAM" id="Coils"/>
    </source>
</evidence>
<evidence type="ECO:0000313" key="3">
    <source>
        <dbReference type="EMBL" id="KAF4957663.1"/>
    </source>
</evidence>
<dbReference type="AlphaFoldDB" id="A0A8H4X0J1"/>
<feature type="coiled-coil region" evidence="1">
    <location>
        <begin position="96"/>
        <end position="137"/>
    </location>
</feature>
<feature type="compositionally biased region" description="Basic and acidic residues" evidence="2">
    <location>
        <begin position="1"/>
        <end position="20"/>
    </location>
</feature>
<dbReference type="EMBL" id="JABEXW010000717">
    <property type="protein sequence ID" value="KAF4957663.1"/>
    <property type="molecule type" value="Genomic_DNA"/>
</dbReference>
<comment type="caution">
    <text evidence="3">The sequence shown here is derived from an EMBL/GenBank/DDBJ whole genome shotgun (WGS) entry which is preliminary data.</text>
</comment>
<organism evidence="3 4">
    <name type="scientific">Fusarium sarcochroum</name>
    <dbReference type="NCBI Taxonomy" id="1208366"/>
    <lineage>
        <taxon>Eukaryota</taxon>
        <taxon>Fungi</taxon>
        <taxon>Dikarya</taxon>
        <taxon>Ascomycota</taxon>
        <taxon>Pezizomycotina</taxon>
        <taxon>Sordariomycetes</taxon>
        <taxon>Hypocreomycetidae</taxon>
        <taxon>Hypocreales</taxon>
        <taxon>Nectriaceae</taxon>
        <taxon>Fusarium</taxon>
        <taxon>Fusarium lateritium species complex</taxon>
    </lineage>
</organism>
<dbReference type="OrthoDB" id="10425104at2759"/>
<keyword evidence="1" id="KW-0175">Coiled coil</keyword>
<protein>
    <submittedName>
        <fullName evidence="3">Uncharacterized protein</fullName>
    </submittedName>
</protein>
<gene>
    <name evidence="3" type="ORF">FSARC_11219</name>
</gene>
<reference evidence="3" key="2">
    <citation type="submission" date="2020-05" db="EMBL/GenBank/DDBJ databases">
        <authorList>
            <person name="Kim H.-S."/>
            <person name="Proctor R.H."/>
            <person name="Brown D.W."/>
        </authorList>
    </citation>
    <scope>NUCLEOTIDE SEQUENCE</scope>
    <source>
        <strain evidence="3">NRRL 20472</strain>
    </source>
</reference>
<reference evidence="3" key="1">
    <citation type="journal article" date="2020" name="BMC Genomics">
        <title>Correction to: Identification and distribution of gene clusters required for synthesis of sphingolipid metabolism inhibitors in diverse species of the filamentous fungus Fusarium.</title>
        <authorList>
            <person name="Kim H.S."/>
            <person name="Lohmar J.M."/>
            <person name="Busman M."/>
            <person name="Brown D.W."/>
            <person name="Naumann T.A."/>
            <person name="Divon H.H."/>
            <person name="Lysoe E."/>
            <person name="Uhlig S."/>
            <person name="Proctor R.H."/>
        </authorList>
    </citation>
    <scope>NUCLEOTIDE SEQUENCE</scope>
    <source>
        <strain evidence="3">NRRL 20472</strain>
    </source>
</reference>
<evidence type="ECO:0000256" key="2">
    <source>
        <dbReference type="SAM" id="MobiDB-lite"/>
    </source>
</evidence>
<dbReference type="Proteomes" id="UP000622797">
    <property type="component" value="Unassembled WGS sequence"/>
</dbReference>
<evidence type="ECO:0000313" key="4">
    <source>
        <dbReference type="Proteomes" id="UP000622797"/>
    </source>
</evidence>
<keyword evidence="4" id="KW-1185">Reference proteome</keyword>
<sequence length="170" mass="19839">MPKRRNSEDHPYRDAPHIRNGDSQPVSTQQILPTWDRDYTVAQVHEIDGKLDHLVLQRDDFVQTLSSPDQEEMDWYMSKHSTAGLKNRTKSDNDLIHKLRAEKRSIREKLKTATKKIENFNKEIEGLKKDCDRWYTRFRYREQMGLFATSASNNMLTDAAGEEAIASSQK</sequence>
<accession>A0A8H4X0J1</accession>
<feature type="region of interest" description="Disordered" evidence="2">
    <location>
        <begin position="1"/>
        <end position="27"/>
    </location>
</feature>